<gene>
    <name evidence="1" type="ORF">ACFFJ8_31280</name>
</gene>
<accession>A0ABV6JIV5</accession>
<comment type="caution">
    <text evidence="1">The sequence shown here is derived from an EMBL/GenBank/DDBJ whole genome shotgun (WGS) entry which is preliminary data.</text>
</comment>
<dbReference type="EMBL" id="JBHLVF010000047">
    <property type="protein sequence ID" value="MFC0395843.1"/>
    <property type="molecule type" value="Genomic_DNA"/>
</dbReference>
<evidence type="ECO:0000313" key="1">
    <source>
        <dbReference type="EMBL" id="MFC0395843.1"/>
    </source>
</evidence>
<reference evidence="1 2" key="1">
    <citation type="submission" date="2024-09" db="EMBL/GenBank/DDBJ databases">
        <authorList>
            <person name="Sun Q."/>
            <person name="Mori K."/>
        </authorList>
    </citation>
    <scope>NUCLEOTIDE SEQUENCE [LARGE SCALE GENOMIC DNA]</scope>
    <source>
        <strain evidence="1 2">CCM 4839</strain>
    </source>
</reference>
<sequence>MNLETTSLARQVDYVFRQLEEELLHSAAGTVFIHIRNNTVGKYGIRHNPIESRNGQIGDKSTEQGMTPAQAQSFRQMAIDSLKLKRNWTHGEILYDFSVRSSTGAWSASIMFESNYNLANGMFRYQPKYGQQALRETP</sequence>
<dbReference type="Proteomes" id="UP001589818">
    <property type="component" value="Unassembled WGS sequence"/>
</dbReference>
<evidence type="ECO:0000313" key="2">
    <source>
        <dbReference type="Proteomes" id="UP001589818"/>
    </source>
</evidence>
<proteinExistence type="predicted"/>
<protein>
    <submittedName>
        <fullName evidence="1">O-methyltransferase</fullName>
    </submittedName>
</protein>
<name>A0ABV6JIV5_9BACL</name>
<keyword evidence="2" id="KW-1185">Reference proteome</keyword>
<dbReference type="RefSeq" id="WP_204817587.1">
    <property type="nucleotide sequence ID" value="NZ_JANHOF010000002.1"/>
</dbReference>
<organism evidence="1 2">
    <name type="scientific">Paenibacillus mendelii</name>
    <dbReference type="NCBI Taxonomy" id="206163"/>
    <lineage>
        <taxon>Bacteria</taxon>
        <taxon>Bacillati</taxon>
        <taxon>Bacillota</taxon>
        <taxon>Bacilli</taxon>
        <taxon>Bacillales</taxon>
        <taxon>Paenibacillaceae</taxon>
        <taxon>Paenibacillus</taxon>
    </lineage>
</organism>